<feature type="region of interest" description="Disordered" evidence="4">
    <location>
        <begin position="230"/>
        <end position="260"/>
    </location>
</feature>
<feature type="region of interest" description="Disordered" evidence="4">
    <location>
        <begin position="467"/>
        <end position="500"/>
    </location>
</feature>
<name>A0AAD4MY98_9BILA</name>
<dbReference type="Gene3D" id="1.25.40.180">
    <property type="match status" value="1"/>
</dbReference>
<protein>
    <submittedName>
        <fullName evidence="6">MIF4G domain-containing protein</fullName>
    </submittedName>
</protein>
<feature type="region of interest" description="Disordered" evidence="4">
    <location>
        <begin position="131"/>
        <end position="164"/>
    </location>
</feature>
<feature type="compositionally biased region" description="Basic and acidic residues" evidence="4">
    <location>
        <begin position="474"/>
        <end position="485"/>
    </location>
</feature>
<accession>A0AAD4MY98</accession>
<dbReference type="AlphaFoldDB" id="A0AAD4MY98"/>
<dbReference type="InterPro" id="IPR016024">
    <property type="entry name" value="ARM-type_fold"/>
</dbReference>
<dbReference type="InterPro" id="IPR003890">
    <property type="entry name" value="MIF4G-like_typ-3"/>
</dbReference>
<sequence length="500" mass="55786">MAHLIQHAQQFSGVQPPAKHILSIVDPKTQTNVAIPQIPVDNSKDTETAANKSRISQVLKESVRLRMDGKWKEESSGPIDQNGQVTLGVLHSVGESNDYRKVEVKHSCAEDIAEKSNDIETLPSPYKRACPRCKGEVNSTSNDTPVPGLGSGDDKGANSTRPKSANKGAFEIMANAENNASQIHGAKAHPYDKTALLAIREFVDKNLSLSAFMCPSSEPVFSKAELNDTKSAGASKCDSTRSLRHNGSPKDERRTPQNMHSFRPANAYRINKEKSYFGRNSDNGDMFNNARMKKSTVIARSSMQVMKPTPIEQPALKRTSNAWKPKRIDSGEESAEVKQEKIKRTIRGLLNKLTPSNYEDLSQEMCSLRVYEDENLMSDTVNLVFEKAVEEPHFCSLYADLLCLSLSKDAKQSKQTVEENQESAVNTNSENTINAPTLIHNSITRWCQKEFENKGREREIQELERQLKLNDSNDANKQELKERLSIAKAKNKRRAKGINS</sequence>
<evidence type="ECO:0000259" key="5">
    <source>
        <dbReference type="Pfam" id="PF02854"/>
    </source>
</evidence>
<feature type="domain" description="MIF4G" evidence="5">
    <location>
        <begin position="344"/>
        <end position="470"/>
    </location>
</feature>
<keyword evidence="2" id="KW-0396">Initiation factor</keyword>
<evidence type="ECO:0000256" key="1">
    <source>
        <dbReference type="ARBA" id="ARBA00005775"/>
    </source>
</evidence>
<proteinExistence type="inferred from homology"/>
<dbReference type="Proteomes" id="UP001201812">
    <property type="component" value="Unassembled WGS sequence"/>
</dbReference>
<dbReference type="SUPFAM" id="SSF48371">
    <property type="entry name" value="ARM repeat"/>
    <property type="match status" value="1"/>
</dbReference>
<keyword evidence="7" id="KW-1185">Reference proteome</keyword>
<dbReference type="PANTHER" id="PTHR23253:SF9">
    <property type="entry name" value="EUKARYOTIC TRANSLATION INITIATION FACTOR 4 GAMMA 2"/>
    <property type="match status" value="1"/>
</dbReference>
<organism evidence="6 7">
    <name type="scientific">Ditylenchus destructor</name>
    <dbReference type="NCBI Taxonomy" id="166010"/>
    <lineage>
        <taxon>Eukaryota</taxon>
        <taxon>Metazoa</taxon>
        <taxon>Ecdysozoa</taxon>
        <taxon>Nematoda</taxon>
        <taxon>Chromadorea</taxon>
        <taxon>Rhabditida</taxon>
        <taxon>Tylenchina</taxon>
        <taxon>Tylenchomorpha</taxon>
        <taxon>Sphaerularioidea</taxon>
        <taxon>Anguinidae</taxon>
        <taxon>Anguininae</taxon>
        <taxon>Ditylenchus</taxon>
    </lineage>
</organism>
<evidence type="ECO:0000256" key="2">
    <source>
        <dbReference type="ARBA" id="ARBA00022540"/>
    </source>
</evidence>
<dbReference type="GO" id="GO:0016281">
    <property type="term" value="C:eukaryotic translation initiation factor 4F complex"/>
    <property type="evidence" value="ECO:0007669"/>
    <property type="project" value="TreeGrafter"/>
</dbReference>
<feature type="compositionally biased region" description="Basic residues" evidence="4">
    <location>
        <begin position="489"/>
        <end position="500"/>
    </location>
</feature>
<keyword evidence="3" id="KW-0648">Protein biosynthesis</keyword>
<gene>
    <name evidence="6" type="ORF">DdX_12357</name>
</gene>
<comment type="similarity">
    <text evidence="1">Belongs to the eukaryotic initiation factor 4G family.</text>
</comment>
<evidence type="ECO:0000313" key="6">
    <source>
        <dbReference type="EMBL" id="KAI1707522.1"/>
    </source>
</evidence>
<reference evidence="6" key="1">
    <citation type="submission" date="2022-01" db="EMBL/GenBank/DDBJ databases">
        <title>Genome Sequence Resource for Two Populations of Ditylenchus destructor, the Migratory Endoparasitic Phytonematode.</title>
        <authorList>
            <person name="Zhang H."/>
            <person name="Lin R."/>
            <person name="Xie B."/>
        </authorList>
    </citation>
    <scope>NUCLEOTIDE SEQUENCE</scope>
    <source>
        <strain evidence="6">BazhouSP</strain>
    </source>
</reference>
<dbReference type="Pfam" id="PF02854">
    <property type="entry name" value="MIF4G"/>
    <property type="match status" value="1"/>
</dbReference>
<comment type="caution">
    <text evidence="6">The sequence shown here is derived from an EMBL/GenBank/DDBJ whole genome shotgun (WGS) entry which is preliminary data.</text>
</comment>
<dbReference type="EMBL" id="JAKKPZ010000040">
    <property type="protein sequence ID" value="KAI1707522.1"/>
    <property type="molecule type" value="Genomic_DNA"/>
</dbReference>
<evidence type="ECO:0000256" key="3">
    <source>
        <dbReference type="ARBA" id="ARBA00022917"/>
    </source>
</evidence>
<dbReference type="PANTHER" id="PTHR23253">
    <property type="entry name" value="EUKARYOTIC TRANSLATION INITIATION FACTOR 4 GAMMA"/>
    <property type="match status" value="1"/>
</dbReference>
<dbReference type="GO" id="GO:0003729">
    <property type="term" value="F:mRNA binding"/>
    <property type="evidence" value="ECO:0007669"/>
    <property type="project" value="TreeGrafter"/>
</dbReference>
<evidence type="ECO:0000313" key="7">
    <source>
        <dbReference type="Proteomes" id="UP001201812"/>
    </source>
</evidence>
<dbReference type="GO" id="GO:0003743">
    <property type="term" value="F:translation initiation factor activity"/>
    <property type="evidence" value="ECO:0007669"/>
    <property type="project" value="UniProtKB-KW"/>
</dbReference>
<evidence type="ECO:0000256" key="4">
    <source>
        <dbReference type="SAM" id="MobiDB-lite"/>
    </source>
</evidence>